<sequence>MSGWSRAKAQLLQGVQNMADSLAHLHRKTNSDFSGRLRRAADEVSGTADEAAAKVAARPSQLSGGVAAWPAGSTGPAEIRRLVPDEWRINRDIALTMADHDPLDFRSGRSDAEKKTEQEFRADFDRLESFVAFRDGRPVGRTRLVSGDDPRTPEMKAVWVSPDVRGAGIGDQLMAATLTWARDHDCSAVVLWVRENNEHAKNLYSRNGFHPTGAARPHFSDPGLRSIEMRNDLV</sequence>
<comment type="caution">
    <text evidence="4">The sequence shown here is derived from an EMBL/GenBank/DDBJ whole genome shotgun (WGS) entry which is preliminary data.</text>
</comment>
<name>A0ABV3FFU4_9NOCA</name>
<dbReference type="SUPFAM" id="SSF55729">
    <property type="entry name" value="Acyl-CoA N-acyltransferases (Nat)"/>
    <property type="match status" value="1"/>
</dbReference>
<dbReference type="RefSeq" id="WP_357984755.1">
    <property type="nucleotide sequence ID" value="NZ_JBFAIH010000020.1"/>
</dbReference>
<dbReference type="InterPro" id="IPR000182">
    <property type="entry name" value="GNAT_dom"/>
</dbReference>
<keyword evidence="1" id="KW-0808">Transferase</keyword>
<dbReference type="Proteomes" id="UP001551658">
    <property type="component" value="Unassembled WGS sequence"/>
</dbReference>
<evidence type="ECO:0000313" key="5">
    <source>
        <dbReference type="Proteomes" id="UP001551658"/>
    </source>
</evidence>
<evidence type="ECO:0000256" key="2">
    <source>
        <dbReference type="ARBA" id="ARBA00023315"/>
    </source>
</evidence>
<evidence type="ECO:0000256" key="1">
    <source>
        <dbReference type="ARBA" id="ARBA00022679"/>
    </source>
</evidence>
<feature type="domain" description="N-acetyltransferase" evidence="3">
    <location>
        <begin position="77"/>
        <end position="234"/>
    </location>
</feature>
<dbReference type="Pfam" id="PF00583">
    <property type="entry name" value="Acetyltransf_1"/>
    <property type="match status" value="1"/>
</dbReference>
<proteinExistence type="predicted"/>
<reference evidence="4 5" key="1">
    <citation type="submission" date="2024-06" db="EMBL/GenBank/DDBJ databases">
        <title>The Natural Products Discovery Center: Release of the First 8490 Sequenced Strains for Exploring Actinobacteria Biosynthetic Diversity.</title>
        <authorList>
            <person name="Kalkreuter E."/>
            <person name="Kautsar S.A."/>
            <person name="Yang D."/>
            <person name="Bader C.D."/>
            <person name="Teijaro C.N."/>
            <person name="Fluegel L."/>
            <person name="Davis C.M."/>
            <person name="Simpson J.R."/>
            <person name="Lauterbach L."/>
            <person name="Steele A.D."/>
            <person name="Gui C."/>
            <person name="Meng S."/>
            <person name="Li G."/>
            <person name="Viehrig K."/>
            <person name="Ye F."/>
            <person name="Su P."/>
            <person name="Kiefer A.F."/>
            <person name="Nichols A."/>
            <person name="Cepeda A.J."/>
            <person name="Yan W."/>
            <person name="Fan B."/>
            <person name="Jiang Y."/>
            <person name="Adhikari A."/>
            <person name="Zheng C.-J."/>
            <person name="Schuster L."/>
            <person name="Cowan T.M."/>
            <person name="Smanski M.J."/>
            <person name="Chevrette M.G."/>
            <person name="De Carvalho L.P.S."/>
            <person name="Shen B."/>
        </authorList>
    </citation>
    <scope>NUCLEOTIDE SEQUENCE [LARGE SCALE GENOMIC DNA]</scope>
    <source>
        <strain evidence="4 5">NPDC050671</strain>
    </source>
</reference>
<dbReference type="PANTHER" id="PTHR43877">
    <property type="entry name" value="AMINOALKYLPHOSPHONATE N-ACETYLTRANSFERASE-RELATED-RELATED"/>
    <property type="match status" value="1"/>
</dbReference>
<dbReference type="InterPro" id="IPR050832">
    <property type="entry name" value="Bact_Acetyltransf"/>
</dbReference>
<dbReference type="CDD" id="cd04301">
    <property type="entry name" value="NAT_SF"/>
    <property type="match status" value="1"/>
</dbReference>
<dbReference type="PROSITE" id="PS51186">
    <property type="entry name" value="GNAT"/>
    <property type="match status" value="1"/>
</dbReference>
<evidence type="ECO:0000313" key="4">
    <source>
        <dbReference type="EMBL" id="MEV0366566.1"/>
    </source>
</evidence>
<gene>
    <name evidence="4" type="ORF">AB0H72_28110</name>
</gene>
<keyword evidence="2" id="KW-0012">Acyltransferase</keyword>
<evidence type="ECO:0000259" key="3">
    <source>
        <dbReference type="PROSITE" id="PS51186"/>
    </source>
</evidence>
<dbReference type="InterPro" id="IPR016181">
    <property type="entry name" value="Acyl_CoA_acyltransferase"/>
</dbReference>
<keyword evidence="5" id="KW-1185">Reference proteome</keyword>
<protein>
    <submittedName>
        <fullName evidence="4">GNAT family N-acetyltransferase</fullName>
    </submittedName>
</protein>
<organism evidence="4 5">
    <name type="scientific">Nocardia fusca</name>
    <dbReference type="NCBI Taxonomy" id="941183"/>
    <lineage>
        <taxon>Bacteria</taxon>
        <taxon>Bacillati</taxon>
        <taxon>Actinomycetota</taxon>
        <taxon>Actinomycetes</taxon>
        <taxon>Mycobacteriales</taxon>
        <taxon>Nocardiaceae</taxon>
        <taxon>Nocardia</taxon>
    </lineage>
</organism>
<accession>A0ABV3FFU4</accession>
<dbReference type="Gene3D" id="3.40.630.30">
    <property type="match status" value="1"/>
</dbReference>
<dbReference type="EMBL" id="JBFAIH010000020">
    <property type="protein sequence ID" value="MEV0366566.1"/>
    <property type="molecule type" value="Genomic_DNA"/>
</dbReference>